<evidence type="ECO:0000256" key="7">
    <source>
        <dbReference type="ARBA" id="ARBA00022723"/>
    </source>
</evidence>
<dbReference type="FunFam" id="3.30.342.10:FF:000002">
    <property type="entry name" value="DNA polymerase zeta catalytic subunit isoform X1"/>
    <property type="match status" value="1"/>
</dbReference>
<dbReference type="InterPro" id="IPR006134">
    <property type="entry name" value="DNA-dir_DNA_pol_B_multi_dom"/>
</dbReference>
<dbReference type="RefSeq" id="XP_024888965.1">
    <property type="nucleotide sequence ID" value="XM_025033197.1"/>
</dbReference>
<keyword evidence="10" id="KW-0239">DNA-directed DNA polymerase</keyword>
<name>A0A6J1R812_9HYME</name>
<feature type="compositionally biased region" description="Polar residues" evidence="15">
    <location>
        <begin position="1065"/>
        <end position="1076"/>
    </location>
</feature>
<feature type="compositionally biased region" description="Polar residues" evidence="15">
    <location>
        <begin position="1234"/>
        <end position="1243"/>
    </location>
</feature>
<evidence type="ECO:0000256" key="11">
    <source>
        <dbReference type="ARBA" id="ARBA00023004"/>
    </source>
</evidence>
<feature type="compositionally biased region" description="Polar residues" evidence="15">
    <location>
        <begin position="999"/>
        <end position="1020"/>
    </location>
</feature>
<keyword evidence="7" id="KW-0479">Metal-binding</keyword>
<dbReference type="Pfam" id="PF24055">
    <property type="entry name" value="POL3_N"/>
    <property type="match status" value="1"/>
</dbReference>
<feature type="compositionally biased region" description="Basic and acidic residues" evidence="15">
    <location>
        <begin position="804"/>
        <end position="813"/>
    </location>
</feature>
<dbReference type="GO" id="GO:0005634">
    <property type="term" value="C:nucleus"/>
    <property type="evidence" value="ECO:0007669"/>
    <property type="project" value="TreeGrafter"/>
</dbReference>
<keyword evidence="12" id="KW-0411">Iron-sulfur</keyword>
<feature type="domain" description="DNA-directed DNA polymerase family B multifunctional" evidence="16">
    <location>
        <begin position="1609"/>
        <end position="2059"/>
    </location>
</feature>
<dbReference type="GO" id="GO:0000166">
    <property type="term" value="F:nucleotide binding"/>
    <property type="evidence" value="ECO:0007669"/>
    <property type="project" value="InterPro"/>
</dbReference>
<dbReference type="GO" id="GO:0016035">
    <property type="term" value="C:zeta DNA polymerase complex"/>
    <property type="evidence" value="ECO:0007669"/>
    <property type="project" value="InterPro"/>
</dbReference>
<dbReference type="InterPro" id="IPR056447">
    <property type="entry name" value="REV3_N"/>
</dbReference>
<keyword evidence="6" id="KW-0548">Nucleotidyltransferase</keyword>
<dbReference type="CDD" id="cd05778">
    <property type="entry name" value="DNA_polB_zeta_exo"/>
    <property type="match status" value="1"/>
</dbReference>
<evidence type="ECO:0000256" key="8">
    <source>
        <dbReference type="ARBA" id="ARBA00022763"/>
    </source>
</evidence>
<evidence type="ECO:0000256" key="4">
    <source>
        <dbReference type="ARBA" id="ARBA00021589"/>
    </source>
</evidence>
<feature type="compositionally biased region" description="Polar residues" evidence="15">
    <location>
        <begin position="501"/>
        <end position="514"/>
    </location>
</feature>
<evidence type="ECO:0000259" key="16">
    <source>
        <dbReference type="Pfam" id="PF00136"/>
    </source>
</evidence>
<feature type="domain" description="DNA polymerase delta/zeta catalytic subunit N-terminal" evidence="19">
    <location>
        <begin position="98"/>
        <end position="175"/>
    </location>
</feature>
<dbReference type="Gene3D" id="3.30.342.10">
    <property type="entry name" value="DNA Polymerase, chain B, domain 1"/>
    <property type="match status" value="1"/>
</dbReference>
<dbReference type="InterPro" id="IPR012337">
    <property type="entry name" value="RNaseH-like_sf"/>
</dbReference>
<feature type="compositionally biased region" description="Polar residues" evidence="15">
    <location>
        <begin position="1255"/>
        <end position="1267"/>
    </location>
</feature>
<evidence type="ECO:0000256" key="12">
    <source>
        <dbReference type="ARBA" id="ARBA00023014"/>
    </source>
</evidence>
<feature type="compositionally biased region" description="Polar residues" evidence="15">
    <location>
        <begin position="839"/>
        <end position="857"/>
    </location>
</feature>
<feature type="region of interest" description="Disordered" evidence="15">
    <location>
        <begin position="491"/>
        <end position="522"/>
    </location>
</feature>
<keyword evidence="13" id="KW-0234">DNA repair</keyword>
<keyword evidence="5" id="KW-0808">Transferase</keyword>
<dbReference type="InterPro" id="IPR025687">
    <property type="entry name" value="Znf-C4pol"/>
</dbReference>
<accession>A0A6J1R812</accession>
<evidence type="ECO:0000256" key="6">
    <source>
        <dbReference type="ARBA" id="ARBA00022695"/>
    </source>
</evidence>
<evidence type="ECO:0000256" key="13">
    <source>
        <dbReference type="ARBA" id="ARBA00023204"/>
    </source>
</evidence>
<dbReference type="InterPro" id="IPR030559">
    <property type="entry name" value="PolZ_Rev3"/>
</dbReference>
<dbReference type="EC" id="2.7.7.7" evidence="3"/>
<dbReference type="PANTHER" id="PTHR45812">
    <property type="entry name" value="DNA POLYMERASE ZETA CATALYTIC SUBUNIT"/>
    <property type="match status" value="1"/>
</dbReference>
<dbReference type="InterPro" id="IPR056435">
    <property type="entry name" value="DPOD/Z_N"/>
</dbReference>
<feature type="domain" description="C4-type zinc-finger of DNA polymerase delta" evidence="18">
    <location>
        <begin position="2102"/>
        <end position="2168"/>
    </location>
</feature>
<feature type="compositionally biased region" description="Basic and acidic residues" evidence="15">
    <location>
        <begin position="1288"/>
        <end position="1297"/>
    </location>
</feature>
<organism evidence="21 22">
    <name type="scientific">Temnothorax curvispinosus</name>
    <dbReference type="NCBI Taxonomy" id="300111"/>
    <lineage>
        <taxon>Eukaryota</taxon>
        <taxon>Metazoa</taxon>
        <taxon>Ecdysozoa</taxon>
        <taxon>Arthropoda</taxon>
        <taxon>Hexapoda</taxon>
        <taxon>Insecta</taxon>
        <taxon>Pterygota</taxon>
        <taxon>Neoptera</taxon>
        <taxon>Endopterygota</taxon>
        <taxon>Hymenoptera</taxon>
        <taxon>Apocrita</taxon>
        <taxon>Aculeata</taxon>
        <taxon>Formicoidea</taxon>
        <taxon>Formicidae</taxon>
        <taxon>Myrmicinae</taxon>
        <taxon>Temnothorax</taxon>
    </lineage>
</organism>
<dbReference type="Pfam" id="PF14260">
    <property type="entry name" value="zf-C4pol"/>
    <property type="match status" value="1"/>
</dbReference>
<feature type="domain" description="DNA-directed DNA polymerase family B exonuclease" evidence="17">
    <location>
        <begin position="1348"/>
        <end position="1543"/>
    </location>
</feature>
<evidence type="ECO:0000313" key="21">
    <source>
        <dbReference type="Proteomes" id="UP000504618"/>
    </source>
</evidence>
<dbReference type="CDD" id="cd05534">
    <property type="entry name" value="POLBc_zeta"/>
    <property type="match status" value="1"/>
</dbReference>
<dbReference type="GO" id="GO:0046872">
    <property type="term" value="F:metal ion binding"/>
    <property type="evidence" value="ECO:0007669"/>
    <property type="project" value="UniProtKB-KW"/>
</dbReference>
<feature type="region of interest" description="Disordered" evidence="15">
    <location>
        <begin position="793"/>
        <end position="890"/>
    </location>
</feature>
<feature type="region of interest" description="Disordered" evidence="15">
    <location>
        <begin position="1220"/>
        <end position="1310"/>
    </location>
</feature>
<keyword evidence="11" id="KW-0408">Iron</keyword>
<evidence type="ECO:0000259" key="19">
    <source>
        <dbReference type="Pfam" id="PF24055"/>
    </source>
</evidence>
<dbReference type="CTD" id="136035703"/>
<dbReference type="InterPro" id="IPR043502">
    <property type="entry name" value="DNA/RNA_pol_sf"/>
</dbReference>
<dbReference type="Proteomes" id="UP000504618">
    <property type="component" value="Unplaced"/>
</dbReference>
<dbReference type="InterPro" id="IPR006172">
    <property type="entry name" value="DNA-dir_DNA_pol_B"/>
</dbReference>
<dbReference type="Gene3D" id="3.90.1600.10">
    <property type="entry name" value="Palm domain of DNA polymerase"/>
    <property type="match status" value="1"/>
</dbReference>
<dbReference type="GO" id="GO:0042276">
    <property type="term" value="P:error-prone translesion synthesis"/>
    <property type="evidence" value="ECO:0007669"/>
    <property type="project" value="TreeGrafter"/>
</dbReference>
<dbReference type="GO" id="GO:0003677">
    <property type="term" value="F:DNA binding"/>
    <property type="evidence" value="ECO:0007669"/>
    <property type="project" value="InterPro"/>
</dbReference>
<dbReference type="PANTHER" id="PTHR45812:SF1">
    <property type="entry name" value="DNA POLYMERASE ZETA CATALYTIC SUBUNIT"/>
    <property type="match status" value="1"/>
</dbReference>
<evidence type="ECO:0000256" key="2">
    <source>
        <dbReference type="ARBA" id="ARBA00005755"/>
    </source>
</evidence>
<sequence length="2204" mass="249286">MQKVQTKGANLISHHASVCLRRVSRFARVCTWLATIILPHLNMFSITLVNIDSYQTSPVPELDVTFSEFRGSEVKKVPIIRAFGSTATGKKTCLHIHGVFPYMYVACTVRENTDSYAYQLAAAIDSALNTSFGSALSSSQHVYKIQRVSGIPFYGYHEKEHLFFKIYFYNPAIIKRTADLLQNGAVLNQTLQPYEAHIPYILQFMIDYNLYGMNLINLNSVKYRHPLQGCAREDSQSRSTMDLLDTQTYLPISVTRQSMCELEVDVHASEILNGQGVTKNMELNPGLAAIWDEEKARRAEAGLEDAKSQLLYPKTPSKIILPPTSSDLFQEGQLLKRLNAISQTNETITPNTTVPSYPVEVEDNENVLDASHILNHSESLVSEENLERTVSDNCQLLQLATSALLEPTRSLSNITDTSILDADDIQLVEMLADLAEENEMASNVDDDSVLGSQYSTFSEPVKNDPEEEEIEDLNITSLDLDLSSWESVYNQRSNQRDNTDNKQNTESADNSNVTEENDGDVTLVNFPQVDGVDDLYETLKYEKETTNSLSNKDNTAVQCLSKITKNSKHNSYVSVINTRKDYAMCISYRNLNLMDIVKCIVNNPSRCHLRRELYNFVNRYCFHIFLKSSKNLRGTSIKYPHTDTSVVIRDARYLKDNERRIVHNRKTEEELYIVRCQVQPDHRDLDVYDIDDIETFETLEHNNYMADYEADKCNCERDSKSCVEKGVLLTSDHCLHHERCNFSVKFTLSNIDGATATDSSDAESEADVTIVEDIKQEKRVCVYKSGKKNVPQSIVQVTPKKRKFDLQDDDHVSPGKRRNAGVKTPKRRYNSPGKAPRSPQLSGNYSPLNITITSPKSGKSPVRQGERSPKKNQCIPDAPSTTPKHNIRPLRVSLLREKFLNSDLENNGDTDNETDTAHIVKTDKTSTIDESIPDHEQRTENSESSLINRSKEVRKRLSFLTEEDTLAKTDHNVGQSETSIALGHSSDHVHVDVTALVSGNENSDDSVPNSQCTEKSNNDVSPERSYALDVRNLAKKSTHDDIIPETDLDDDEEDVCSTTFTQHLNQKLESDSQGSSLERGGRRPSKNAIITITTKYKPPSPERIRKSMTMYGIPKCRWQKPFFSNKLDLAKQRESFNTNASYFDAPPFKSSLEEVTSLTLWRRMKVNEFHPSGASVKSYHIKRTLAGYSSLTIKPLMEPPSSKDVKNWIRAKKYISDKNADVKSREQNKGETCKNVQDVQRPSINAIDEEIKPQPGTSRNLINNDSNMDGRMHSPMPRQSALSGTSDESGKSDRTRNSDNSQISENSLDSSLKKALENPLLHKENKTQLGVSYGQIECSSKGSYGNVSNENLQKARAVTVHQYLTSLSLEVHVVTREDLLPDPQCDSIAALFFAIYNDAPTDASEQMEHGAIIVNPNSISARLNKIHSASAMCPILYVATERDAFDSLVKLIERHNPDVLLGWEVEALSWGYVFQRASHLRLNNFPVRISKVPHMQIFGKSDSAHVFEKDDVGEVKVAGRNILDVWRIMRHEAALLTYTFENVMHHVLHERIPCPSFKTLSTWWKQESMIIKSRVIRHYVIRVVGTLKLLNHLDIIGRTCELARLFGIQFYEVFSRGSQFRVESMMLRLAKPMNYIPISPSVQQRAKMRAPECLPLIMEPESKFYTDPLIVLDFQSLYPSMIIAYNYCFSTCLGRIEHIGQYGPFQFGAATLRMKKNTALKLQDKMNFSPCGVAFVKKEVRQGILPRMLTEILNTRLMVKESMKLHPAENRTLQRVLHSQQLGLKLIANVTYGYTSANFSGRMPCIEIGDSVVSKGRETLERAIKLVETTPKWGARVVYGDTDSLFVLLPGKSREEAFTIGEEIADAVTAINPPPVKLKFEKVLHPCILQTKKRYCGFMYETRDQEKPEFLAKGIETVRRDGCPAVSKILERALKILFETKDISLVKQYVNRQFDKIFQRRVSILDLTFAKEFRGMRGYKANACVPALELTRRLIRKDPRAVPRTSERVRYVIVAGAPNQALIYCVRTPMEVVADPSLIPNSVYYITKVIIPPLNRCFNLFGIDVNVWYKEISHRSNFDNIAHLGEGNPKSTIRQFFSSTACITCGEQTNKEICPDCLLQPSRTVLILLEKVKQLERNYQQIAAICHSCIGQLGGIECVSLDCPVLYRLAQARKELGQVSYMNSIIYGSNSSGIKELNSIAEWY</sequence>
<dbReference type="PROSITE" id="PS00116">
    <property type="entry name" value="DNA_POLYMERASE_B"/>
    <property type="match status" value="1"/>
</dbReference>
<evidence type="ECO:0000256" key="10">
    <source>
        <dbReference type="ARBA" id="ARBA00022932"/>
    </source>
</evidence>
<keyword evidence="9" id="KW-0862">Zinc</keyword>
<evidence type="ECO:0000256" key="1">
    <source>
        <dbReference type="ARBA" id="ARBA00001966"/>
    </source>
</evidence>
<dbReference type="SUPFAM" id="SSF56672">
    <property type="entry name" value="DNA/RNA polymerases"/>
    <property type="match status" value="1"/>
</dbReference>
<evidence type="ECO:0000313" key="22">
    <source>
        <dbReference type="RefSeq" id="XP_024888965.1"/>
    </source>
</evidence>
<evidence type="ECO:0000256" key="9">
    <source>
        <dbReference type="ARBA" id="ARBA00022833"/>
    </source>
</evidence>
<evidence type="ECO:0000256" key="3">
    <source>
        <dbReference type="ARBA" id="ARBA00012417"/>
    </source>
</evidence>
<dbReference type="GO" id="GO:0051536">
    <property type="term" value="F:iron-sulfur cluster binding"/>
    <property type="evidence" value="ECO:0007669"/>
    <property type="project" value="UniProtKB-KW"/>
</dbReference>
<dbReference type="Gene3D" id="1.10.132.60">
    <property type="entry name" value="DNA polymerase family B, C-terminal domain"/>
    <property type="match status" value="1"/>
</dbReference>
<dbReference type="Pfam" id="PF24065">
    <property type="entry name" value="REV3_N"/>
    <property type="match status" value="1"/>
</dbReference>
<feature type="compositionally biased region" description="Basic and acidic residues" evidence="15">
    <location>
        <begin position="915"/>
        <end position="941"/>
    </location>
</feature>
<reference evidence="22" key="1">
    <citation type="submission" date="2025-08" db="UniProtKB">
        <authorList>
            <consortium name="RefSeq"/>
        </authorList>
    </citation>
    <scope>IDENTIFICATION</scope>
    <source>
        <tissue evidence="22">Whole body</tissue>
    </source>
</reference>
<keyword evidence="8" id="KW-0227">DNA damage</keyword>
<protein>
    <recommendedName>
        <fullName evidence="4">DNA polymerase zeta catalytic subunit</fullName>
        <ecNumber evidence="3">2.7.7.7</ecNumber>
    </recommendedName>
</protein>
<dbReference type="FunFam" id="3.30.420.10:FF:000024">
    <property type="entry name" value="DNA polymerase zeta catalytic subunit"/>
    <property type="match status" value="1"/>
</dbReference>
<evidence type="ECO:0000256" key="14">
    <source>
        <dbReference type="ARBA" id="ARBA00049244"/>
    </source>
</evidence>
<keyword evidence="21" id="KW-1185">Reference proteome</keyword>
<dbReference type="GO" id="GO:0003887">
    <property type="term" value="F:DNA-directed DNA polymerase activity"/>
    <property type="evidence" value="ECO:0007669"/>
    <property type="project" value="UniProtKB-KW"/>
</dbReference>
<dbReference type="Pfam" id="PF03104">
    <property type="entry name" value="DNA_pol_B_exo1"/>
    <property type="match status" value="1"/>
</dbReference>
<dbReference type="GeneID" id="112465594"/>
<evidence type="ECO:0000259" key="20">
    <source>
        <dbReference type="Pfam" id="PF24065"/>
    </source>
</evidence>
<comment type="cofactor">
    <cofactor evidence="1">
        <name>[4Fe-4S] cluster</name>
        <dbReference type="ChEBI" id="CHEBI:49883"/>
    </cofactor>
</comment>
<evidence type="ECO:0000256" key="5">
    <source>
        <dbReference type="ARBA" id="ARBA00022679"/>
    </source>
</evidence>
<dbReference type="FunFam" id="1.10.132.60:FF:000005">
    <property type="entry name" value="Putative DNA polymerase zeta catalytic subunit"/>
    <property type="match status" value="1"/>
</dbReference>
<feature type="region of interest" description="Disordered" evidence="15">
    <location>
        <begin position="1065"/>
        <end position="1086"/>
    </location>
</feature>
<gene>
    <name evidence="22" type="primary">LOC112465594</name>
</gene>
<dbReference type="Gene3D" id="3.30.420.10">
    <property type="entry name" value="Ribonuclease H-like superfamily/Ribonuclease H"/>
    <property type="match status" value="1"/>
</dbReference>
<dbReference type="FunFam" id="1.10.287.690:FF:000002">
    <property type="entry name" value="DNA polymerase zeta"/>
    <property type="match status" value="1"/>
</dbReference>
<dbReference type="GO" id="GO:0000724">
    <property type="term" value="P:double-strand break repair via homologous recombination"/>
    <property type="evidence" value="ECO:0007669"/>
    <property type="project" value="TreeGrafter"/>
</dbReference>
<feature type="compositionally biased region" description="Basic and acidic residues" evidence="15">
    <location>
        <begin position="1220"/>
        <end position="1232"/>
    </location>
</feature>
<evidence type="ECO:0000256" key="15">
    <source>
        <dbReference type="SAM" id="MobiDB-lite"/>
    </source>
</evidence>
<feature type="region of interest" description="Disordered" evidence="15">
    <location>
        <begin position="999"/>
        <end position="1024"/>
    </location>
</feature>
<dbReference type="InterPro" id="IPR006133">
    <property type="entry name" value="DNA-dir_DNA_pol_B_exonuc"/>
</dbReference>
<comment type="catalytic activity">
    <reaction evidence="14">
        <text>DNA(n) + a 2'-deoxyribonucleoside 5'-triphosphate = DNA(n+1) + diphosphate</text>
        <dbReference type="Rhea" id="RHEA:22508"/>
        <dbReference type="Rhea" id="RHEA-COMP:17339"/>
        <dbReference type="Rhea" id="RHEA-COMP:17340"/>
        <dbReference type="ChEBI" id="CHEBI:33019"/>
        <dbReference type="ChEBI" id="CHEBI:61560"/>
        <dbReference type="ChEBI" id="CHEBI:173112"/>
        <dbReference type="EC" id="2.7.7.7"/>
    </reaction>
</comment>
<feature type="domain" description="DNA polymerase zeta catalytic subunit N-terminal" evidence="20">
    <location>
        <begin position="43"/>
        <end position="97"/>
    </location>
</feature>
<dbReference type="Gene3D" id="1.10.287.690">
    <property type="entry name" value="Helix hairpin bin"/>
    <property type="match status" value="1"/>
</dbReference>
<dbReference type="InterPro" id="IPR023211">
    <property type="entry name" value="DNA_pol_palm_dom_sf"/>
</dbReference>
<feature type="region of interest" description="Disordered" evidence="15">
    <location>
        <begin position="440"/>
        <end position="468"/>
    </location>
</feature>
<evidence type="ECO:0000259" key="17">
    <source>
        <dbReference type="Pfam" id="PF03104"/>
    </source>
</evidence>
<dbReference type="SMART" id="SM00486">
    <property type="entry name" value="POLBc"/>
    <property type="match status" value="1"/>
</dbReference>
<dbReference type="OrthoDB" id="2414538at2759"/>
<dbReference type="InterPro" id="IPR036397">
    <property type="entry name" value="RNaseH_sf"/>
</dbReference>
<proteinExistence type="inferred from homology"/>
<feature type="compositionally biased region" description="Basic residues" evidence="15">
    <location>
        <begin position="814"/>
        <end position="829"/>
    </location>
</feature>
<evidence type="ECO:0000259" key="18">
    <source>
        <dbReference type="Pfam" id="PF14260"/>
    </source>
</evidence>
<feature type="compositionally biased region" description="Polar residues" evidence="15">
    <location>
        <begin position="1298"/>
        <end position="1310"/>
    </location>
</feature>
<dbReference type="Pfam" id="PF00136">
    <property type="entry name" value="DNA_pol_B"/>
    <property type="match status" value="1"/>
</dbReference>
<dbReference type="SUPFAM" id="SSF53098">
    <property type="entry name" value="Ribonuclease H-like"/>
    <property type="match status" value="1"/>
</dbReference>
<comment type="similarity">
    <text evidence="2">Belongs to the DNA polymerase type-B family.</text>
</comment>
<feature type="region of interest" description="Disordered" evidence="15">
    <location>
        <begin position="903"/>
        <end position="945"/>
    </location>
</feature>
<dbReference type="InterPro" id="IPR042087">
    <property type="entry name" value="DNA_pol_B_thumb"/>
</dbReference>
<dbReference type="InterPro" id="IPR017964">
    <property type="entry name" value="DNA-dir_DNA_pol_B_CS"/>
</dbReference>
<dbReference type="PRINTS" id="PR00106">
    <property type="entry name" value="DNAPOLB"/>
</dbReference>